<sequence length="516" mass="59374">MSLFTYIDQPDPGEEGWFIQHKISDLISLLLESKDASDSLRRVKRLIELLLLSNHIDKAYTLICALYEYHNLILGASALSNQDACQLSSRPFDNFWDANPTWNNPFRGSNESTDAASDRKERLERQQWYEYRECTRTGWMLEHCSLLEPGDVHIWRETDDEPTIAMCARLLAKSKTPGQYPTRENMEEALAAAKKLYAQPQVPITEWEHKWNGHQTVRRHSYLLYRRLVVELAIRLEKFDTAAEILSLGLRLDGFNDIDGGQLDRYLFLPGIFKVLPLLAQSKKNGNPFYIEAVDADNMIQQVITALKMRAQHGWQWSLAPQMVGWKELLDRLAKAAWIVNRKEYQELGLTCAEDILYAPATEEEISEAEAKVGELPSDFKDMVRVANGFQGGWHFLNGGINGLDDIDVADDDVENYTWFLGDLDQDIYSEVIALSPATECDGFMHFMISPAYWRNPENSNGETFSDGEYPYWQWAAWQAGETSWHSFREWVATEVEQLERMVKKGKTLDDDDDDD</sequence>
<organism evidence="2 3">
    <name type="scientific">Fusarium mexicanum</name>
    <dbReference type="NCBI Taxonomy" id="751941"/>
    <lineage>
        <taxon>Eukaryota</taxon>
        <taxon>Fungi</taxon>
        <taxon>Dikarya</taxon>
        <taxon>Ascomycota</taxon>
        <taxon>Pezizomycotina</taxon>
        <taxon>Sordariomycetes</taxon>
        <taxon>Hypocreomycetidae</taxon>
        <taxon>Hypocreales</taxon>
        <taxon>Nectriaceae</taxon>
        <taxon>Fusarium</taxon>
        <taxon>Fusarium fujikuroi species complex</taxon>
    </lineage>
</organism>
<keyword evidence="3" id="KW-1185">Reference proteome</keyword>
<dbReference type="Proteomes" id="UP000522262">
    <property type="component" value="Unassembled WGS sequence"/>
</dbReference>
<evidence type="ECO:0000313" key="2">
    <source>
        <dbReference type="EMBL" id="KAF5548645.1"/>
    </source>
</evidence>
<dbReference type="SMART" id="SM00860">
    <property type="entry name" value="SMI1_KNR4"/>
    <property type="match status" value="1"/>
</dbReference>
<evidence type="ECO:0000313" key="3">
    <source>
        <dbReference type="Proteomes" id="UP000522262"/>
    </source>
</evidence>
<protein>
    <submittedName>
        <fullName evidence="2">Cell wall assembly cell proliferation coordinating KNR4-like</fullName>
    </submittedName>
</protein>
<dbReference type="InterPro" id="IPR037883">
    <property type="entry name" value="Knr4/Smi1-like_sf"/>
</dbReference>
<proteinExistence type="predicted"/>
<dbReference type="AlphaFoldDB" id="A0A8H5J6Z2"/>
<gene>
    <name evidence="2" type="ORF">FMEXI_4648</name>
</gene>
<dbReference type="Gene3D" id="3.40.1580.10">
    <property type="entry name" value="SMI1/KNR4-like"/>
    <property type="match status" value="1"/>
</dbReference>
<dbReference type="SUPFAM" id="SSF160631">
    <property type="entry name" value="SMI1/KNR4-like"/>
    <property type="match status" value="1"/>
</dbReference>
<comment type="caution">
    <text evidence="2">The sequence shown here is derived from an EMBL/GenBank/DDBJ whole genome shotgun (WGS) entry which is preliminary data.</text>
</comment>
<feature type="domain" description="Knr4/Smi1-like" evidence="1">
    <location>
        <begin position="360"/>
        <end position="494"/>
    </location>
</feature>
<evidence type="ECO:0000259" key="1">
    <source>
        <dbReference type="SMART" id="SM00860"/>
    </source>
</evidence>
<reference evidence="2 3" key="1">
    <citation type="submission" date="2020-05" db="EMBL/GenBank/DDBJ databases">
        <title>Identification and distribution of gene clusters putatively required for synthesis of sphingolipid metabolism inhibitors in phylogenetically diverse species of the filamentous fungus Fusarium.</title>
        <authorList>
            <person name="Kim H.-S."/>
            <person name="Busman M."/>
            <person name="Brown D.W."/>
            <person name="Divon H."/>
            <person name="Uhlig S."/>
            <person name="Proctor R.H."/>
        </authorList>
    </citation>
    <scope>NUCLEOTIDE SEQUENCE [LARGE SCALE GENOMIC DNA]</scope>
    <source>
        <strain evidence="2 3">NRRL 53147</strain>
    </source>
</reference>
<dbReference type="EMBL" id="JAAOAM010000096">
    <property type="protein sequence ID" value="KAF5548645.1"/>
    <property type="molecule type" value="Genomic_DNA"/>
</dbReference>
<accession>A0A8H5J6Z2</accession>
<name>A0A8H5J6Z2_9HYPO</name>
<dbReference type="InterPro" id="IPR018958">
    <property type="entry name" value="Knr4/Smi1-like_dom"/>
</dbReference>